<dbReference type="Proteomes" id="UP000597444">
    <property type="component" value="Unassembled WGS sequence"/>
</dbReference>
<gene>
    <name evidence="2" type="ORF">KSF_020230</name>
</gene>
<dbReference type="PROSITE" id="PS51257">
    <property type="entry name" value="PROKAR_LIPOPROTEIN"/>
    <property type="match status" value="1"/>
</dbReference>
<sequence length="193" mass="20632">MRKQQPLQTLLLLALLCALAACGDATGNQAQTDLASTPATSISTPPPTLTNTISFTTTGQVSGSHTITSQVHTSKLRHGHKEFTIEVANAGQSVIMAFYGYEGPRTYTLEGHNNGGDVRIDFGKNASAWDLPMTPGIACTVNIESDLPTPYTGLDRMKGSFTCPRLISINPAAQHRSITVSEGHFDLFIIVES</sequence>
<dbReference type="RefSeq" id="WP_220202838.1">
    <property type="nucleotide sequence ID" value="NZ_BNJK01000001.1"/>
</dbReference>
<dbReference type="AlphaFoldDB" id="A0A8J3N162"/>
<reference evidence="2" key="1">
    <citation type="submission" date="2020-10" db="EMBL/GenBank/DDBJ databases">
        <title>Taxonomic study of unclassified bacteria belonging to the class Ktedonobacteria.</title>
        <authorList>
            <person name="Yabe S."/>
            <person name="Wang C.M."/>
            <person name="Zheng Y."/>
            <person name="Sakai Y."/>
            <person name="Cavaletti L."/>
            <person name="Monciardini P."/>
            <person name="Donadio S."/>
        </authorList>
    </citation>
    <scope>NUCLEOTIDE SEQUENCE</scope>
    <source>
        <strain evidence="2">ID150040</strain>
    </source>
</reference>
<proteinExistence type="predicted"/>
<feature type="signal peptide" evidence="1">
    <location>
        <begin position="1"/>
        <end position="20"/>
    </location>
</feature>
<organism evidence="2 3">
    <name type="scientific">Reticulibacter mediterranei</name>
    <dbReference type="NCBI Taxonomy" id="2778369"/>
    <lineage>
        <taxon>Bacteria</taxon>
        <taxon>Bacillati</taxon>
        <taxon>Chloroflexota</taxon>
        <taxon>Ktedonobacteria</taxon>
        <taxon>Ktedonobacterales</taxon>
        <taxon>Reticulibacteraceae</taxon>
        <taxon>Reticulibacter</taxon>
    </lineage>
</organism>
<name>A0A8J3N162_9CHLR</name>
<comment type="caution">
    <text evidence="2">The sequence shown here is derived from an EMBL/GenBank/DDBJ whole genome shotgun (WGS) entry which is preliminary data.</text>
</comment>
<evidence type="ECO:0000313" key="3">
    <source>
        <dbReference type="Proteomes" id="UP000597444"/>
    </source>
</evidence>
<dbReference type="EMBL" id="BNJK01000001">
    <property type="protein sequence ID" value="GHO91975.1"/>
    <property type="molecule type" value="Genomic_DNA"/>
</dbReference>
<keyword evidence="1" id="KW-0732">Signal</keyword>
<feature type="chain" id="PRO_5035144595" evidence="1">
    <location>
        <begin position="21"/>
        <end position="193"/>
    </location>
</feature>
<accession>A0A8J3N162</accession>
<evidence type="ECO:0000256" key="1">
    <source>
        <dbReference type="SAM" id="SignalP"/>
    </source>
</evidence>
<protein>
    <submittedName>
        <fullName evidence="2">Uncharacterized protein</fullName>
    </submittedName>
</protein>
<evidence type="ECO:0000313" key="2">
    <source>
        <dbReference type="EMBL" id="GHO91975.1"/>
    </source>
</evidence>
<keyword evidence="3" id="KW-1185">Reference proteome</keyword>